<sequence>MGLLEPHDRYRRGNGEARLTSVLQARFQANARGVSVDGADSESLTVVVTANFGNIRLK</sequence>
<reference evidence="2" key="1">
    <citation type="journal article" date="2019" name="Int. J. Syst. Evol. Microbiol.">
        <title>The Global Catalogue of Microorganisms (GCM) 10K type strain sequencing project: providing services to taxonomists for standard genome sequencing and annotation.</title>
        <authorList>
            <consortium name="The Broad Institute Genomics Platform"/>
            <consortium name="The Broad Institute Genome Sequencing Center for Infectious Disease"/>
            <person name="Wu L."/>
            <person name="Ma J."/>
        </authorList>
    </citation>
    <scope>NUCLEOTIDE SEQUENCE [LARGE SCALE GENOMIC DNA]</scope>
    <source>
        <strain evidence="2">JCM 17543</strain>
    </source>
</reference>
<evidence type="ECO:0000313" key="1">
    <source>
        <dbReference type="EMBL" id="GAA3889258.1"/>
    </source>
</evidence>
<gene>
    <name evidence="1" type="ORF">GCM10022276_05460</name>
</gene>
<evidence type="ECO:0000313" key="2">
    <source>
        <dbReference type="Proteomes" id="UP001500827"/>
    </source>
</evidence>
<proteinExistence type="predicted"/>
<dbReference type="EMBL" id="BAABBM010000001">
    <property type="protein sequence ID" value="GAA3889258.1"/>
    <property type="molecule type" value="Genomic_DNA"/>
</dbReference>
<name>A0ABP7KZY9_9SPHN</name>
<organism evidence="1 2">
    <name type="scientific">Sphingomonas limnosediminicola</name>
    <dbReference type="NCBI Taxonomy" id="940133"/>
    <lineage>
        <taxon>Bacteria</taxon>
        <taxon>Pseudomonadati</taxon>
        <taxon>Pseudomonadota</taxon>
        <taxon>Alphaproteobacteria</taxon>
        <taxon>Sphingomonadales</taxon>
        <taxon>Sphingomonadaceae</taxon>
        <taxon>Sphingomonas</taxon>
    </lineage>
</organism>
<dbReference type="Proteomes" id="UP001500827">
    <property type="component" value="Unassembled WGS sequence"/>
</dbReference>
<comment type="caution">
    <text evidence="1">The sequence shown here is derived from an EMBL/GenBank/DDBJ whole genome shotgun (WGS) entry which is preliminary data.</text>
</comment>
<keyword evidence="2" id="KW-1185">Reference proteome</keyword>
<protein>
    <submittedName>
        <fullName evidence="1">Uncharacterized protein</fullName>
    </submittedName>
</protein>
<accession>A0ABP7KZY9</accession>